<accession>A0A1H6VPY1</accession>
<proteinExistence type="predicted"/>
<keyword evidence="2" id="KW-1185">Reference proteome</keyword>
<evidence type="ECO:0000313" key="2">
    <source>
        <dbReference type="Proteomes" id="UP000198888"/>
    </source>
</evidence>
<evidence type="ECO:0000313" key="1">
    <source>
        <dbReference type="EMBL" id="SEJ06699.1"/>
    </source>
</evidence>
<organism evidence="1 2">
    <name type="scientific">Halohasta litchfieldiae</name>
    <dbReference type="NCBI Taxonomy" id="1073996"/>
    <lineage>
        <taxon>Archaea</taxon>
        <taxon>Methanobacteriati</taxon>
        <taxon>Methanobacteriota</taxon>
        <taxon>Stenosarchaea group</taxon>
        <taxon>Halobacteria</taxon>
        <taxon>Halobacteriales</taxon>
        <taxon>Haloferacaceae</taxon>
        <taxon>Halohasta</taxon>
    </lineage>
</organism>
<sequence>MTVSYDREKQHSNIRKVAPDGSLSPSGIVVNDITPRVTEWIPKLLDELLPSSLHTIRKFICEIDPQILRHGRYGSVLPVLHDKTLGYGRRRSNDPTQVWSDSEAEAVDYQNSLVEFATKYAEPSKDDLSTYHQQRYQKLKQLLTTVGTGRGSMNGGLESLAKGPVRVHQELDETPQSITLILDGESWTDLSDRSTGVRALAAIVVLGSAFDVRLIISPTLDATLERDYPNWYDAHLSLTERADGSCMETVSDGEETLDKQLKQVWDIIKELPEVSGRLRLLGNLPVNGEREYRDLKQDDEIGVKSGTIGRYIVDLEERGLVDIDRRGRYNSASLTSLGQLAVEEFLTADYRLIHPSQSTLETALTLTPQSDAGTVYRAQASTEGGDGLPPTATAEEWLATTGSPANGNSYVQWLNGPSDVLDAWGMHQRYGASRRNPGVNLADDLLSKFDDGRVSYLSCFDDDLLVISQWGGPLPTLGRIAGALLSNKALSKILSPSALGNEFEEIDDAVVDKLDEKAGDILRWGHQIGWFSEDEEQYDDWKDRISTVRSLCLEKVGELTNSDDVEARTELFRDLQGLIASATQLYYTIDVDVTINVRMPDTGMLVRDDKRLNDFLDFARYTVPKQSVYGIHSGYRMLLEDREQKLKMRLPYDVDEADPTMHLTASWVFSGPTMTDLKADIEEAIEREAGEIREAIADGTETAPVMEIPVQISNTYTATRELIEEFATSKGYEVSYRGDIHERDDDLERLTRLFLRVLGTADRPHRACPSDVAEAMLHIARSTRSFDFISIKDISYGLSQLPTDRLLPELPPTATKLLKTLLNSPDPLGRSAIIEKAGISGSSYDRYINELAAWDIIEPTESGGRRQWEAHLEPWWSPQSHHEEPFGEPDPDTAIIDATFARDIGSRVLCHYISHYDLPELEEVYMSGLCPISPDDDIRVLFTRHARLSRWWAFLWGAYADESELKTGPSEVSPSSTGMIRLGRLEVDTPQSHLREVSSMPSD</sequence>
<gene>
    <name evidence="1" type="ORF">SAMN05444271_1197</name>
</gene>
<dbReference type="OrthoDB" id="213824at2157"/>
<dbReference type="EMBL" id="FNYR01000019">
    <property type="protein sequence ID" value="SEJ06699.1"/>
    <property type="molecule type" value="Genomic_DNA"/>
</dbReference>
<dbReference type="AlphaFoldDB" id="A0A1H6VPY1"/>
<reference evidence="1 2" key="1">
    <citation type="submission" date="2016-10" db="EMBL/GenBank/DDBJ databases">
        <authorList>
            <person name="de Groot N.N."/>
        </authorList>
    </citation>
    <scope>NUCLEOTIDE SEQUENCE [LARGE SCALE GENOMIC DNA]</scope>
    <source>
        <strain evidence="1 2">DSM 22187</strain>
    </source>
</reference>
<dbReference type="STRING" id="1073996.SAMN05444271_1197"/>
<protein>
    <recommendedName>
        <fullName evidence="3">Plasmid replication protein RepH</fullName>
    </recommendedName>
</protein>
<evidence type="ECO:0008006" key="3">
    <source>
        <dbReference type="Google" id="ProtNLM"/>
    </source>
</evidence>
<dbReference type="KEGG" id="hae:halTADL_1506"/>
<name>A0A1H6VPY1_9EURY</name>
<dbReference type="Proteomes" id="UP000198888">
    <property type="component" value="Unassembled WGS sequence"/>
</dbReference>
<accession>A0A2H4Q1R1</accession>